<dbReference type="AlphaFoldDB" id="A0A3G8YND6"/>
<dbReference type="RefSeq" id="WP_124873488.1">
    <property type="nucleotide sequence ID" value="NZ_CP034184.1"/>
</dbReference>
<dbReference type="Gene3D" id="2.60.40.3110">
    <property type="match status" value="1"/>
</dbReference>
<proteinExistence type="predicted"/>
<dbReference type="KEGG" id="dph:EHF33_14610"/>
<organism evidence="2 3">
    <name type="scientific">Deinococcus psychrotolerans</name>
    <dbReference type="NCBI Taxonomy" id="2489213"/>
    <lineage>
        <taxon>Bacteria</taxon>
        <taxon>Thermotogati</taxon>
        <taxon>Deinococcota</taxon>
        <taxon>Deinococci</taxon>
        <taxon>Deinococcales</taxon>
        <taxon>Deinococcaceae</taxon>
        <taxon>Deinococcus</taxon>
    </lineage>
</organism>
<dbReference type="GO" id="GO:0009279">
    <property type="term" value="C:cell outer membrane"/>
    <property type="evidence" value="ECO:0007669"/>
    <property type="project" value="TreeGrafter"/>
</dbReference>
<evidence type="ECO:0000313" key="2">
    <source>
        <dbReference type="EMBL" id="AZI44134.1"/>
    </source>
</evidence>
<evidence type="ECO:0000313" key="3">
    <source>
        <dbReference type="Proteomes" id="UP000276417"/>
    </source>
</evidence>
<name>A0A3G8YND6_9DEIO</name>
<dbReference type="PANTHER" id="PTHR30451">
    <property type="entry name" value="OUTER MEMBRANE USHER PROTEIN"/>
    <property type="match status" value="1"/>
</dbReference>
<dbReference type="GO" id="GO:0015473">
    <property type="term" value="F:fimbrial usher porin activity"/>
    <property type="evidence" value="ECO:0007669"/>
    <property type="project" value="InterPro"/>
</dbReference>
<keyword evidence="1" id="KW-0732">Signal</keyword>
<evidence type="ECO:0000256" key="1">
    <source>
        <dbReference type="SAM" id="SignalP"/>
    </source>
</evidence>
<keyword evidence="3" id="KW-1185">Reference proteome</keyword>
<reference evidence="2 3" key="1">
    <citation type="submission" date="2018-11" db="EMBL/GenBank/DDBJ databases">
        <title>Deinococcus shelandsis sp. nov., isolated from South Shetland Islands soil of Antarctica.</title>
        <authorList>
            <person name="Tian J."/>
        </authorList>
    </citation>
    <scope>NUCLEOTIDE SEQUENCE [LARGE SCALE GENOMIC DNA]</scope>
    <source>
        <strain evidence="2 3">S14-83T</strain>
    </source>
</reference>
<dbReference type="Proteomes" id="UP000276417">
    <property type="component" value="Chromosome 2"/>
</dbReference>
<accession>A0A3G8YND6</accession>
<sequence length="725" mass="76692">MSRHLNWTFLALLTSLAAAQSTPPAVLPVDAPSTALPAACPPDESFVEVRVAGRSRGGYWLRTGAADQRTWLQRSAIRSGEEAYFDAQLTCDDIDLVRLRSELPLKIDPEQLTLSFDPLPQLLSTGTLALAVPPVPRLPSIPLFNLEYHFGASGNVLAGAFRGAQFDTRAEYLKGNFSSFIGIRQLYTTTLQSGPLGLYSRVRYQPSGDRYAQLIYNLPSTLNFWSGPLQGAQGMIRGGNVRYWPSLSFVLPLGSDVRVSVDGTELAHAQVVPGTITLHDIPLRQSKGSILVSIEDETGTRFISQDYSYAPELLAPGGYTVTAEGGALAGQAYVGSALQYGLTPSVTVEAEAGLKAGQGIANAWVVLAPPQQHLRFGVGIDTTGSAPVTALKAQYIFITGAFNVGLSTQVPLGDLSGTQVDAALRYASAPLNVNLSGGYNLALNGWYAQVDGSVRAGPHLNVLPFAAVTTRGSRFGVGVSWTPQPNIQAQAGVSGSPGNPLGFGAAISDQLTPSSRVSASTDLRNLALDYQFRGHTEVEVGASTSGNVNAQLQGRATLVAGKLSFSANKGSRRFVLLKTGIPDLGISAEGAYQGRTNAAGDLVLSLESGSGSQVQLDLTTLPIEIAVESETLNLTLPTEGATVIDWRENFTRSRFVTFGLDAQHLAAGGQVRWDGQDPIDLDDQGEGLLPVLNQFVTGTLTFADGRECAVRISTASQVFCTPAAP</sequence>
<feature type="signal peptide" evidence="1">
    <location>
        <begin position="1"/>
        <end position="19"/>
    </location>
</feature>
<feature type="chain" id="PRO_5018278967" description="Fimbrial biogenesis outer membrane usher protein" evidence="1">
    <location>
        <begin position="20"/>
        <end position="725"/>
    </location>
</feature>
<evidence type="ECO:0008006" key="4">
    <source>
        <dbReference type="Google" id="ProtNLM"/>
    </source>
</evidence>
<dbReference type="OrthoDB" id="54630at2"/>
<dbReference type="PANTHER" id="PTHR30451:SF5">
    <property type="entry name" value="SLR0019 PROTEIN"/>
    <property type="match status" value="1"/>
</dbReference>
<gene>
    <name evidence="2" type="ORF">EHF33_14610</name>
</gene>
<protein>
    <recommendedName>
        <fullName evidence="4">Fimbrial biogenesis outer membrane usher protein</fullName>
    </recommendedName>
</protein>
<dbReference type="InterPro" id="IPR000015">
    <property type="entry name" value="Fimb_usher"/>
</dbReference>
<dbReference type="EMBL" id="CP034184">
    <property type="protein sequence ID" value="AZI44134.1"/>
    <property type="molecule type" value="Genomic_DNA"/>
</dbReference>
<dbReference type="GO" id="GO:0009297">
    <property type="term" value="P:pilus assembly"/>
    <property type="evidence" value="ECO:0007669"/>
    <property type="project" value="InterPro"/>
</dbReference>